<evidence type="ECO:0000256" key="12">
    <source>
        <dbReference type="ARBA" id="ARBA00022695"/>
    </source>
</evidence>
<dbReference type="EMBL" id="CP051151">
    <property type="protein sequence ID" value="QLY40248.1"/>
    <property type="molecule type" value="Genomic_DNA"/>
</dbReference>
<keyword evidence="8" id="KW-1003">Cell membrane</keyword>
<keyword evidence="13 19" id="KW-1133">Transmembrane helix</keyword>
<dbReference type="PROSITE" id="PS01315">
    <property type="entry name" value="CDS"/>
    <property type="match status" value="1"/>
</dbReference>
<dbReference type="AlphaFoldDB" id="A0A7L6N4S7"/>
<keyword evidence="12 18" id="KW-0548">Nucleotidyltransferase</keyword>
<comment type="subcellular location">
    <subcellularLocation>
        <location evidence="2">Cell membrane</location>
        <topology evidence="2">Multi-pass membrane protein</topology>
    </subcellularLocation>
</comment>
<evidence type="ECO:0000256" key="11">
    <source>
        <dbReference type="ARBA" id="ARBA00022692"/>
    </source>
</evidence>
<organism evidence="20 21">
    <name type="scientific">Hujiaoplasma nucleasis</name>
    <dbReference type="NCBI Taxonomy" id="2725268"/>
    <lineage>
        <taxon>Bacteria</taxon>
        <taxon>Bacillati</taxon>
        <taxon>Mycoplasmatota</taxon>
        <taxon>Mollicutes</taxon>
        <taxon>Candidatus Izemoplasmatales</taxon>
        <taxon>Hujiaoplasmataceae</taxon>
        <taxon>Hujiaoplasma</taxon>
    </lineage>
</organism>
<comment type="pathway">
    <text evidence="4">Lipid metabolism.</text>
</comment>
<dbReference type="PANTHER" id="PTHR46382">
    <property type="entry name" value="PHOSPHATIDATE CYTIDYLYLTRANSFERASE"/>
    <property type="match status" value="1"/>
</dbReference>
<feature type="transmembrane region" description="Helical" evidence="19">
    <location>
        <begin position="179"/>
        <end position="197"/>
    </location>
</feature>
<evidence type="ECO:0000256" key="17">
    <source>
        <dbReference type="ARBA" id="ARBA00023264"/>
    </source>
</evidence>
<keyword evidence="10 18" id="KW-0808">Transferase</keyword>
<comment type="pathway">
    <text evidence="3 18">Phospholipid metabolism; CDP-diacylglycerol biosynthesis; CDP-diacylglycerol from sn-glycerol 3-phosphate: step 3/3.</text>
</comment>
<keyword evidence="14" id="KW-0443">Lipid metabolism</keyword>
<comment type="similarity">
    <text evidence="5 18">Belongs to the CDS family.</text>
</comment>
<evidence type="ECO:0000313" key="21">
    <source>
        <dbReference type="Proteomes" id="UP000512167"/>
    </source>
</evidence>
<evidence type="ECO:0000256" key="9">
    <source>
        <dbReference type="ARBA" id="ARBA00022516"/>
    </source>
</evidence>
<dbReference type="GO" id="GO:0004605">
    <property type="term" value="F:phosphatidate cytidylyltransferase activity"/>
    <property type="evidence" value="ECO:0007669"/>
    <property type="project" value="UniProtKB-EC"/>
</dbReference>
<evidence type="ECO:0000313" key="20">
    <source>
        <dbReference type="EMBL" id="QLY40248.1"/>
    </source>
</evidence>
<reference evidence="20 21" key="1">
    <citation type="submission" date="2020-04" db="EMBL/GenBank/DDBJ databases">
        <authorList>
            <person name="Zheng R.K."/>
            <person name="Sun C.M."/>
        </authorList>
    </citation>
    <scope>NUCLEOTIDE SEQUENCE [LARGE SCALE GENOMIC DNA]</scope>
    <source>
        <strain evidence="21">zrk29</strain>
    </source>
</reference>
<keyword evidence="16" id="KW-0594">Phospholipid biosynthesis</keyword>
<dbReference type="GO" id="GO:0005886">
    <property type="term" value="C:plasma membrane"/>
    <property type="evidence" value="ECO:0007669"/>
    <property type="project" value="UniProtKB-SubCell"/>
</dbReference>
<feature type="transmembrane region" description="Helical" evidence="19">
    <location>
        <begin position="58"/>
        <end position="77"/>
    </location>
</feature>
<feature type="transmembrane region" description="Helical" evidence="19">
    <location>
        <begin position="140"/>
        <end position="158"/>
    </location>
</feature>
<feature type="transmembrane region" description="Helical" evidence="19">
    <location>
        <begin position="5"/>
        <end position="22"/>
    </location>
</feature>
<dbReference type="UniPathway" id="UPA00557">
    <property type="reaction ID" value="UER00614"/>
</dbReference>
<evidence type="ECO:0000256" key="6">
    <source>
        <dbReference type="ARBA" id="ARBA00012487"/>
    </source>
</evidence>
<keyword evidence="11 18" id="KW-0812">Transmembrane</keyword>
<evidence type="ECO:0000256" key="8">
    <source>
        <dbReference type="ARBA" id="ARBA00022475"/>
    </source>
</evidence>
<evidence type="ECO:0000256" key="19">
    <source>
        <dbReference type="SAM" id="Phobius"/>
    </source>
</evidence>
<dbReference type="PANTHER" id="PTHR46382:SF1">
    <property type="entry name" value="PHOSPHATIDATE CYTIDYLYLTRANSFERASE"/>
    <property type="match status" value="1"/>
</dbReference>
<feature type="transmembrane region" description="Helical" evidence="19">
    <location>
        <begin position="203"/>
        <end position="226"/>
    </location>
</feature>
<evidence type="ECO:0000256" key="1">
    <source>
        <dbReference type="ARBA" id="ARBA00001698"/>
    </source>
</evidence>
<dbReference type="EC" id="2.7.7.41" evidence="6 18"/>
<keyword evidence="21" id="KW-1185">Reference proteome</keyword>
<evidence type="ECO:0000256" key="10">
    <source>
        <dbReference type="ARBA" id="ARBA00022679"/>
    </source>
</evidence>
<feature type="transmembrane region" description="Helical" evidence="19">
    <location>
        <begin position="83"/>
        <end position="104"/>
    </location>
</feature>
<feature type="transmembrane region" description="Helical" evidence="19">
    <location>
        <begin position="28"/>
        <end position="46"/>
    </location>
</feature>
<dbReference type="Proteomes" id="UP000512167">
    <property type="component" value="Chromosome"/>
</dbReference>
<dbReference type="GO" id="GO:0016024">
    <property type="term" value="P:CDP-diacylglycerol biosynthetic process"/>
    <property type="evidence" value="ECO:0007669"/>
    <property type="project" value="UniProtKB-UniPathway"/>
</dbReference>
<keyword evidence="9" id="KW-0444">Lipid biosynthesis</keyword>
<sequence>MKTRLITGTILIILFGAVLIFGEGDLAFLFSGGIVLLSTMAAYEFMIKCHRHNKDLYWYHYLPILLTFAFVLINVLSFNFVHYYKIVFLSLLTIVFLYFILYLFDQRMHRGELALSVLAIFYTSIGFIGLAYLRMVSLEMVLYLLIITILTDTFAYFIGIKFGKHKLIPKVSPKKSIEGAVGGLVFGAVFGTLFAYVMDLFTIHLILVILLSILLSIVSQAGDLIASKFKREVGIKDYSNIFPGHGGVLDRLDSTMFAAALLMIVLQVI</sequence>
<evidence type="ECO:0000256" key="18">
    <source>
        <dbReference type="RuleBase" id="RU003938"/>
    </source>
</evidence>
<evidence type="ECO:0000256" key="4">
    <source>
        <dbReference type="ARBA" id="ARBA00005189"/>
    </source>
</evidence>
<dbReference type="InterPro" id="IPR000374">
    <property type="entry name" value="PC_trans"/>
</dbReference>
<evidence type="ECO:0000256" key="3">
    <source>
        <dbReference type="ARBA" id="ARBA00005119"/>
    </source>
</evidence>
<keyword evidence="17" id="KW-1208">Phospholipid metabolism</keyword>
<dbReference type="KEGG" id="tbk:HF295_04995"/>
<evidence type="ECO:0000256" key="13">
    <source>
        <dbReference type="ARBA" id="ARBA00022989"/>
    </source>
</evidence>
<evidence type="ECO:0000256" key="2">
    <source>
        <dbReference type="ARBA" id="ARBA00004651"/>
    </source>
</evidence>
<feature type="transmembrane region" description="Helical" evidence="19">
    <location>
        <begin position="113"/>
        <end position="134"/>
    </location>
</feature>
<name>A0A7L6N4S7_9MOLU</name>
<protein>
    <recommendedName>
        <fullName evidence="7 18">Phosphatidate cytidylyltransferase</fullName>
        <ecNumber evidence="6 18">2.7.7.41</ecNumber>
    </recommendedName>
</protein>
<accession>A0A7L6N4S7</accession>
<keyword evidence="15 19" id="KW-0472">Membrane</keyword>
<gene>
    <name evidence="20" type="ORF">HF295_04995</name>
</gene>
<dbReference type="RefSeq" id="WP_312031074.1">
    <property type="nucleotide sequence ID" value="NZ_CP051151.1"/>
</dbReference>
<evidence type="ECO:0000256" key="16">
    <source>
        <dbReference type="ARBA" id="ARBA00023209"/>
    </source>
</evidence>
<evidence type="ECO:0000256" key="5">
    <source>
        <dbReference type="ARBA" id="ARBA00010185"/>
    </source>
</evidence>
<evidence type="ECO:0000256" key="14">
    <source>
        <dbReference type="ARBA" id="ARBA00023098"/>
    </source>
</evidence>
<evidence type="ECO:0000256" key="7">
    <source>
        <dbReference type="ARBA" id="ARBA00019373"/>
    </source>
</evidence>
<comment type="catalytic activity">
    <reaction evidence="1 18">
        <text>a 1,2-diacyl-sn-glycero-3-phosphate + CTP + H(+) = a CDP-1,2-diacyl-sn-glycerol + diphosphate</text>
        <dbReference type="Rhea" id="RHEA:16229"/>
        <dbReference type="ChEBI" id="CHEBI:15378"/>
        <dbReference type="ChEBI" id="CHEBI:33019"/>
        <dbReference type="ChEBI" id="CHEBI:37563"/>
        <dbReference type="ChEBI" id="CHEBI:58332"/>
        <dbReference type="ChEBI" id="CHEBI:58608"/>
        <dbReference type="EC" id="2.7.7.41"/>
    </reaction>
</comment>
<dbReference type="Pfam" id="PF01148">
    <property type="entry name" value="CTP_transf_1"/>
    <property type="match status" value="1"/>
</dbReference>
<evidence type="ECO:0000256" key="15">
    <source>
        <dbReference type="ARBA" id="ARBA00023136"/>
    </source>
</evidence>
<proteinExistence type="inferred from homology"/>